<comment type="caution">
    <text evidence="2">The sequence shown here is derived from an EMBL/GenBank/DDBJ whole genome shotgun (WGS) entry which is preliminary data.</text>
</comment>
<dbReference type="Gene3D" id="3.90.550.10">
    <property type="entry name" value="Spore Coat Polysaccharide Biosynthesis Protein SpsA, Chain A"/>
    <property type="match status" value="1"/>
</dbReference>
<protein>
    <recommendedName>
        <fullName evidence="1">Glycosyltransferase 2-like domain-containing protein</fullName>
    </recommendedName>
</protein>
<dbReference type="EMBL" id="MASR01000001">
    <property type="protein sequence ID" value="OFE13334.1"/>
    <property type="molecule type" value="Genomic_DNA"/>
</dbReference>
<sequence length="275" mass="30482">MSGQLTVSLVVYGFDEAVLSDTLLSLCHAVNVAQDEKVLGAVNINVVDNADHAAALEPLLRRCSEMSSDTVGFDIISGHGNIGYGQAHNLVIHGTDSEYHLILNPDVIVDPRALSEGIRYLQQTPAVVALSPAIADGKGASESGCKRYPSVLDFVLRGFAPAWLRQRFRTRLQHYEMRDLSADVACTDIPIISGCFMLFRHPVLRQLGGFDSRYFLYFEDFDLSIRARELGALGFLPQMKITHLGGNSARKGLRHILMFGRSAFRFFSGHGWRWI</sequence>
<dbReference type="InterPro" id="IPR029044">
    <property type="entry name" value="Nucleotide-diphossugar_trans"/>
</dbReference>
<dbReference type="PANTHER" id="PTHR43179:SF10">
    <property type="entry name" value="GLYCOSYL TRANSFERASE"/>
    <property type="match status" value="1"/>
</dbReference>
<dbReference type="SUPFAM" id="SSF53448">
    <property type="entry name" value="Nucleotide-diphospho-sugar transferases"/>
    <property type="match status" value="1"/>
</dbReference>
<proteinExistence type="predicted"/>
<evidence type="ECO:0000313" key="2">
    <source>
        <dbReference type="EMBL" id="OFE13334.1"/>
    </source>
</evidence>
<accession>A0A1E8CLP8</accession>
<dbReference type="OrthoDB" id="9771846at2"/>
<evidence type="ECO:0000313" key="3">
    <source>
        <dbReference type="Proteomes" id="UP000175669"/>
    </source>
</evidence>
<dbReference type="STRING" id="1524254.PHACT_09430"/>
<dbReference type="InterPro" id="IPR001173">
    <property type="entry name" value="Glyco_trans_2-like"/>
</dbReference>
<dbReference type="Pfam" id="PF00535">
    <property type="entry name" value="Glycos_transf_2"/>
    <property type="match status" value="1"/>
</dbReference>
<evidence type="ECO:0000259" key="1">
    <source>
        <dbReference type="Pfam" id="PF00535"/>
    </source>
</evidence>
<dbReference type="Proteomes" id="UP000175669">
    <property type="component" value="Unassembled WGS sequence"/>
</dbReference>
<organism evidence="2 3">
    <name type="scientific">Pseudohongiella acticola</name>
    <dbReference type="NCBI Taxonomy" id="1524254"/>
    <lineage>
        <taxon>Bacteria</taxon>
        <taxon>Pseudomonadati</taxon>
        <taxon>Pseudomonadota</taxon>
        <taxon>Gammaproteobacteria</taxon>
        <taxon>Pseudomonadales</taxon>
        <taxon>Pseudohongiellaceae</taxon>
        <taxon>Pseudohongiella</taxon>
    </lineage>
</organism>
<gene>
    <name evidence="2" type="ORF">PHACT_09430</name>
</gene>
<name>A0A1E8CLP8_9GAMM</name>
<dbReference type="RefSeq" id="WP_070117303.1">
    <property type="nucleotide sequence ID" value="NZ_CAXATG010000004.1"/>
</dbReference>
<dbReference type="AlphaFoldDB" id="A0A1E8CLP8"/>
<reference evidence="3" key="1">
    <citation type="submission" date="2016-07" db="EMBL/GenBank/DDBJ databases">
        <authorList>
            <person name="Florea S."/>
            <person name="Webb J.S."/>
            <person name="Jaromczyk J."/>
            <person name="Schardl C.L."/>
        </authorList>
    </citation>
    <scope>NUCLEOTIDE SEQUENCE [LARGE SCALE GENOMIC DNA]</scope>
    <source>
        <strain evidence="3">KCTC 42131</strain>
    </source>
</reference>
<dbReference type="PANTHER" id="PTHR43179">
    <property type="entry name" value="RHAMNOSYLTRANSFERASE WBBL"/>
    <property type="match status" value="1"/>
</dbReference>
<keyword evidence="3" id="KW-1185">Reference proteome</keyword>
<feature type="domain" description="Glycosyltransferase 2-like" evidence="1">
    <location>
        <begin position="39"/>
        <end position="207"/>
    </location>
</feature>